<comment type="caution">
    <text evidence="2">The sequence shown here is derived from an EMBL/GenBank/DDBJ whole genome shotgun (WGS) entry which is preliminary data.</text>
</comment>
<feature type="compositionally biased region" description="Basic and acidic residues" evidence="1">
    <location>
        <begin position="97"/>
        <end position="107"/>
    </location>
</feature>
<keyword evidence="3" id="KW-1185">Reference proteome</keyword>
<gene>
    <name evidence="2" type="ORF">TeGR_g6</name>
</gene>
<feature type="compositionally biased region" description="Acidic residues" evidence="1">
    <location>
        <begin position="80"/>
        <end position="96"/>
    </location>
</feature>
<feature type="non-terminal residue" evidence="2">
    <location>
        <position position="107"/>
    </location>
</feature>
<evidence type="ECO:0000313" key="2">
    <source>
        <dbReference type="EMBL" id="GMI20886.1"/>
    </source>
</evidence>
<dbReference type="Proteomes" id="UP001165060">
    <property type="component" value="Unassembled WGS sequence"/>
</dbReference>
<accession>A0ABQ6M7B0</accession>
<organism evidence="2 3">
    <name type="scientific">Tetraparma gracilis</name>
    <dbReference type="NCBI Taxonomy" id="2962635"/>
    <lineage>
        <taxon>Eukaryota</taxon>
        <taxon>Sar</taxon>
        <taxon>Stramenopiles</taxon>
        <taxon>Ochrophyta</taxon>
        <taxon>Bolidophyceae</taxon>
        <taxon>Parmales</taxon>
        <taxon>Triparmaceae</taxon>
        <taxon>Tetraparma</taxon>
    </lineage>
</organism>
<proteinExistence type="predicted"/>
<dbReference type="EMBL" id="BRYB01001223">
    <property type="protein sequence ID" value="GMI20886.1"/>
    <property type="molecule type" value="Genomic_DNA"/>
</dbReference>
<evidence type="ECO:0000256" key="1">
    <source>
        <dbReference type="SAM" id="MobiDB-lite"/>
    </source>
</evidence>
<sequence length="107" mass="12485">MRKPQTAKRLIVKYADPRKSSKKGPKVFALKNEAAMMKLQMMKAEEEFLATKEEELLIEKQQQELQEQINSEYPQTALADPEEDEEENEEGDDETNDADRQKIIEKK</sequence>
<name>A0ABQ6M7B0_9STRA</name>
<feature type="region of interest" description="Disordered" evidence="1">
    <location>
        <begin position="1"/>
        <end position="25"/>
    </location>
</feature>
<reference evidence="2 3" key="1">
    <citation type="journal article" date="2023" name="Commun. Biol.">
        <title>Genome analysis of Parmales, the sister group of diatoms, reveals the evolutionary specialization of diatoms from phago-mixotrophs to photoautotrophs.</title>
        <authorList>
            <person name="Ban H."/>
            <person name="Sato S."/>
            <person name="Yoshikawa S."/>
            <person name="Yamada K."/>
            <person name="Nakamura Y."/>
            <person name="Ichinomiya M."/>
            <person name="Sato N."/>
            <person name="Blanc-Mathieu R."/>
            <person name="Endo H."/>
            <person name="Kuwata A."/>
            <person name="Ogata H."/>
        </authorList>
    </citation>
    <scope>NUCLEOTIDE SEQUENCE [LARGE SCALE GENOMIC DNA]</scope>
</reference>
<evidence type="ECO:0000313" key="3">
    <source>
        <dbReference type="Proteomes" id="UP001165060"/>
    </source>
</evidence>
<protein>
    <submittedName>
        <fullName evidence="2">Uncharacterized protein</fullName>
    </submittedName>
</protein>
<feature type="region of interest" description="Disordered" evidence="1">
    <location>
        <begin position="59"/>
        <end position="107"/>
    </location>
</feature>